<dbReference type="EMBL" id="CP024608">
    <property type="protein sequence ID" value="ATQ75419.1"/>
    <property type="molecule type" value="Genomic_DNA"/>
</dbReference>
<proteinExistence type="predicted"/>
<dbReference type="Proteomes" id="UP000229897">
    <property type="component" value="Chromosome"/>
</dbReference>
<evidence type="ECO:0000313" key="2">
    <source>
        <dbReference type="Proteomes" id="UP000229897"/>
    </source>
</evidence>
<dbReference type="AlphaFoldDB" id="A0A2D2DKB6"/>
<protein>
    <submittedName>
        <fullName evidence="1">Uncharacterized protein</fullName>
    </submittedName>
</protein>
<accession>A0A2D2DKB6</accession>
<organism evidence="1 2">
    <name type="scientific">Massilia violaceinigra</name>
    <dbReference type="NCBI Taxonomy" id="2045208"/>
    <lineage>
        <taxon>Bacteria</taxon>
        <taxon>Pseudomonadati</taxon>
        <taxon>Pseudomonadota</taxon>
        <taxon>Betaproteobacteria</taxon>
        <taxon>Burkholderiales</taxon>
        <taxon>Oxalobacteraceae</taxon>
        <taxon>Telluria group</taxon>
        <taxon>Massilia</taxon>
    </lineage>
</organism>
<dbReference type="OrthoDB" id="8779361at2"/>
<dbReference type="RefSeq" id="WP_099875377.1">
    <property type="nucleotide sequence ID" value="NZ_CP024608.1"/>
</dbReference>
<reference evidence="1" key="1">
    <citation type="submission" date="2017-10" db="EMBL/GenBank/DDBJ databases">
        <title>Massilia psychrophilum sp. nov., a novel purple-pigmented bacterium isolated from Tianshan glacier, Xinjiang Municipality, China.</title>
        <authorList>
            <person name="Wang H."/>
        </authorList>
    </citation>
    <scope>NUCLEOTIDE SEQUENCE [LARGE SCALE GENOMIC DNA]</scope>
    <source>
        <strain evidence="1">B2</strain>
    </source>
</reference>
<keyword evidence="2" id="KW-1185">Reference proteome</keyword>
<evidence type="ECO:0000313" key="1">
    <source>
        <dbReference type="EMBL" id="ATQ75419.1"/>
    </source>
</evidence>
<name>A0A2D2DKB6_9BURK</name>
<sequence length="61" mass="6845">MTIQPELNHEARQLLAIACAWRESRNAVVAARGMIGELTELRHRLDGDALAQAIDTYWRAA</sequence>
<dbReference type="KEGG" id="mass:CR152_13485"/>
<gene>
    <name evidence="1" type="ORF">CR152_13485</name>
</gene>